<evidence type="ECO:0000313" key="8">
    <source>
        <dbReference type="Ensembl" id="ENSACIP00000006278.1"/>
    </source>
</evidence>
<reference evidence="8" key="1">
    <citation type="submission" date="2025-08" db="UniProtKB">
        <authorList>
            <consortium name="Ensembl"/>
        </authorList>
    </citation>
    <scope>IDENTIFICATION</scope>
</reference>
<reference evidence="8" key="2">
    <citation type="submission" date="2025-09" db="UniProtKB">
        <authorList>
            <consortium name="Ensembl"/>
        </authorList>
    </citation>
    <scope>IDENTIFICATION</scope>
</reference>
<keyword evidence="5" id="KW-0418">Kinase</keyword>
<proteinExistence type="predicted"/>
<evidence type="ECO:0000256" key="6">
    <source>
        <dbReference type="ARBA" id="ARBA00022840"/>
    </source>
</evidence>
<evidence type="ECO:0000256" key="3">
    <source>
        <dbReference type="ARBA" id="ARBA00022679"/>
    </source>
</evidence>
<dbReference type="GO" id="GO:0045719">
    <property type="term" value="P:negative regulation of glycogen biosynthetic process"/>
    <property type="evidence" value="ECO:0007669"/>
    <property type="project" value="TreeGrafter"/>
</dbReference>
<dbReference type="GO" id="GO:0005829">
    <property type="term" value="C:cytosol"/>
    <property type="evidence" value="ECO:0007669"/>
    <property type="project" value="TreeGrafter"/>
</dbReference>
<dbReference type="PROSITE" id="PS50011">
    <property type="entry name" value="PROTEIN_KINASE_DOM"/>
    <property type="match status" value="1"/>
</dbReference>
<keyword evidence="2" id="KW-0723">Serine/threonine-protein kinase</keyword>
<dbReference type="PANTHER" id="PTHR24346">
    <property type="entry name" value="MAP/MICROTUBULE AFFINITY-REGULATING KINASE"/>
    <property type="match status" value="1"/>
</dbReference>
<dbReference type="EC" id="2.7.11.1" evidence="1"/>
<dbReference type="GeneTree" id="ENSGT00940000159035"/>
<dbReference type="GO" id="GO:0004674">
    <property type="term" value="F:protein serine/threonine kinase activity"/>
    <property type="evidence" value="ECO:0007669"/>
    <property type="project" value="UniProtKB-KW"/>
</dbReference>
<evidence type="ECO:0000256" key="2">
    <source>
        <dbReference type="ARBA" id="ARBA00022527"/>
    </source>
</evidence>
<name>A0A3Q0R8Q3_AMPCI</name>
<evidence type="ECO:0000256" key="1">
    <source>
        <dbReference type="ARBA" id="ARBA00012513"/>
    </source>
</evidence>
<dbReference type="Proteomes" id="UP000261340">
    <property type="component" value="Unplaced"/>
</dbReference>
<keyword evidence="9" id="KW-1185">Reference proteome</keyword>
<dbReference type="Pfam" id="PF00069">
    <property type="entry name" value="Pkinase"/>
    <property type="match status" value="1"/>
</dbReference>
<dbReference type="GO" id="GO:0035556">
    <property type="term" value="P:intracellular signal transduction"/>
    <property type="evidence" value="ECO:0007669"/>
    <property type="project" value="TreeGrafter"/>
</dbReference>
<dbReference type="InterPro" id="IPR000719">
    <property type="entry name" value="Prot_kinase_dom"/>
</dbReference>
<dbReference type="PANTHER" id="PTHR24346:SF51">
    <property type="entry name" value="PAS DOMAIN-CONTAINING SERINE_THREONINE-PROTEIN KINASE"/>
    <property type="match status" value="1"/>
</dbReference>
<keyword evidence="6" id="KW-0067">ATP-binding</keyword>
<dbReference type="SUPFAM" id="SSF56112">
    <property type="entry name" value="Protein kinase-like (PK-like)"/>
    <property type="match status" value="1"/>
</dbReference>
<dbReference type="Ensembl" id="ENSACIT00000006464.1">
    <property type="protein sequence ID" value="ENSACIP00000006278.1"/>
    <property type="gene ID" value="ENSACIG00000004942.1"/>
</dbReference>
<dbReference type="GO" id="GO:0005524">
    <property type="term" value="F:ATP binding"/>
    <property type="evidence" value="ECO:0007669"/>
    <property type="project" value="UniProtKB-KW"/>
</dbReference>
<protein>
    <recommendedName>
        <fullName evidence="1">non-specific serine/threonine protein kinase</fullName>
        <ecNumber evidence="1">2.7.11.1</ecNumber>
    </recommendedName>
</protein>
<evidence type="ECO:0000313" key="9">
    <source>
        <dbReference type="Proteomes" id="UP000261340"/>
    </source>
</evidence>
<evidence type="ECO:0000256" key="5">
    <source>
        <dbReference type="ARBA" id="ARBA00022777"/>
    </source>
</evidence>
<dbReference type="GO" id="GO:0005634">
    <property type="term" value="C:nucleus"/>
    <property type="evidence" value="ECO:0007669"/>
    <property type="project" value="TreeGrafter"/>
</dbReference>
<dbReference type="InterPro" id="IPR011009">
    <property type="entry name" value="Kinase-like_dom_sf"/>
</dbReference>
<evidence type="ECO:0000256" key="4">
    <source>
        <dbReference type="ARBA" id="ARBA00022741"/>
    </source>
</evidence>
<accession>A0A3Q0R8Q3</accession>
<organism evidence="8 9">
    <name type="scientific">Amphilophus citrinellus</name>
    <name type="common">Midas cichlid</name>
    <name type="synonym">Cichlasoma citrinellum</name>
    <dbReference type="NCBI Taxonomy" id="61819"/>
    <lineage>
        <taxon>Eukaryota</taxon>
        <taxon>Metazoa</taxon>
        <taxon>Chordata</taxon>
        <taxon>Craniata</taxon>
        <taxon>Vertebrata</taxon>
        <taxon>Euteleostomi</taxon>
        <taxon>Actinopterygii</taxon>
        <taxon>Neopterygii</taxon>
        <taxon>Teleostei</taxon>
        <taxon>Neoteleostei</taxon>
        <taxon>Acanthomorphata</taxon>
        <taxon>Ovalentaria</taxon>
        <taxon>Cichlomorphae</taxon>
        <taxon>Cichliformes</taxon>
        <taxon>Cichlidae</taxon>
        <taxon>New World cichlids</taxon>
        <taxon>Cichlasomatinae</taxon>
        <taxon>Heroini</taxon>
        <taxon>Amphilophus</taxon>
    </lineage>
</organism>
<dbReference type="Gene3D" id="1.10.510.10">
    <property type="entry name" value="Transferase(Phosphotransferase) domain 1"/>
    <property type="match status" value="1"/>
</dbReference>
<dbReference type="STRING" id="61819.ENSACIP00000006278"/>
<feature type="domain" description="Protein kinase" evidence="7">
    <location>
        <begin position="1"/>
        <end position="98"/>
    </location>
</feature>
<keyword evidence="3" id="KW-0808">Transferase</keyword>
<evidence type="ECO:0000259" key="7">
    <source>
        <dbReference type="PROSITE" id="PS50011"/>
    </source>
</evidence>
<keyword evidence="4" id="KW-0547">Nucleotide-binding</keyword>
<dbReference type="AlphaFoldDB" id="A0A3Q0R8Q3"/>
<sequence length="159" mass="18114">IMAPGKLFYNFCGTLEYCSPEVLQGNPYEGPELEMWSLGVLLYTLLFSENPFCDIFYSLVIKLFLCILSELDDVLHGLLDPEPTQRMTLDQLLLQPWISQPISLSEYSWAEVVPETQSCCEYFLMVLLDQWVSNFFLKCTTSGDGNQTTDTPPVFISVN</sequence>